<keyword evidence="2" id="KW-1185">Reference proteome</keyword>
<protein>
    <submittedName>
        <fullName evidence="1">UPF0481 protein</fullName>
    </submittedName>
</protein>
<reference evidence="1" key="1">
    <citation type="journal article" date="2023" name="Nat. Commun.">
        <title>Diploid and tetraploid genomes of Acorus and the evolution of monocots.</title>
        <authorList>
            <person name="Ma L."/>
            <person name="Liu K.W."/>
            <person name="Li Z."/>
            <person name="Hsiao Y.Y."/>
            <person name="Qi Y."/>
            <person name="Fu T."/>
            <person name="Tang G.D."/>
            <person name="Zhang D."/>
            <person name="Sun W.H."/>
            <person name="Liu D.K."/>
            <person name="Li Y."/>
            <person name="Chen G.Z."/>
            <person name="Liu X.D."/>
            <person name="Liao X.Y."/>
            <person name="Jiang Y.T."/>
            <person name="Yu X."/>
            <person name="Hao Y."/>
            <person name="Huang J."/>
            <person name="Zhao X.W."/>
            <person name="Ke S."/>
            <person name="Chen Y.Y."/>
            <person name="Wu W.L."/>
            <person name="Hsu J.L."/>
            <person name="Lin Y.F."/>
            <person name="Huang M.D."/>
            <person name="Li C.Y."/>
            <person name="Huang L."/>
            <person name="Wang Z.W."/>
            <person name="Zhao X."/>
            <person name="Zhong W.Y."/>
            <person name="Peng D.H."/>
            <person name="Ahmad S."/>
            <person name="Lan S."/>
            <person name="Zhang J.S."/>
            <person name="Tsai W.C."/>
            <person name="Van de Peer Y."/>
            <person name="Liu Z.J."/>
        </authorList>
    </citation>
    <scope>NUCLEOTIDE SEQUENCE</scope>
    <source>
        <strain evidence="1">CP</strain>
    </source>
</reference>
<dbReference type="Proteomes" id="UP001180020">
    <property type="component" value="Unassembled WGS sequence"/>
</dbReference>
<gene>
    <name evidence="1" type="ORF">QJS10_CPA05g01309</name>
</gene>
<dbReference type="EMBL" id="JAUJYO010000005">
    <property type="protein sequence ID" value="KAK1316937.1"/>
    <property type="molecule type" value="Genomic_DNA"/>
</dbReference>
<dbReference type="InterPro" id="IPR004158">
    <property type="entry name" value="DUF247_pln"/>
</dbReference>
<dbReference type="PANTHER" id="PTHR31170">
    <property type="entry name" value="BNAC04G53230D PROTEIN"/>
    <property type="match status" value="1"/>
</dbReference>
<comment type="caution">
    <text evidence="1">The sequence shown here is derived from an EMBL/GenBank/DDBJ whole genome shotgun (WGS) entry which is preliminary data.</text>
</comment>
<evidence type="ECO:0000313" key="1">
    <source>
        <dbReference type="EMBL" id="KAK1316937.1"/>
    </source>
</evidence>
<accession>A0AAV9EUC8</accession>
<dbReference type="Pfam" id="PF03140">
    <property type="entry name" value="DUF247"/>
    <property type="match status" value="1"/>
</dbReference>
<name>A0AAV9EUC8_ACOCL</name>
<dbReference type="PANTHER" id="PTHR31170:SF25">
    <property type="entry name" value="BNAA09G04570D PROTEIN"/>
    <property type="match status" value="1"/>
</dbReference>
<reference evidence="1" key="2">
    <citation type="submission" date="2023-06" db="EMBL/GenBank/DDBJ databases">
        <authorList>
            <person name="Ma L."/>
            <person name="Liu K.-W."/>
            <person name="Li Z."/>
            <person name="Hsiao Y.-Y."/>
            <person name="Qi Y."/>
            <person name="Fu T."/>
            <person name="Tang G."/>
            <person name="Zhang D."/>
            <person name="Sun W.-H."/>
            <person name="Liu D.-K."/>
            <person name="Li Y."/>
            <person name="Chen G.-Z."/>
            <person name="Liu X.-D."/>
            <person name="Liao X.-Y."/>
            <person name="Jiang Y.-T."/>
            <person name="Yu X."/>
            <person name="Hao Y."/>
            <person name="Huang J."/>
            <person name="Zhao X.-W."/>
            <person name="Ke S."/>
            <person name="Chen Y.-Y."/>
            <person name="Wu W.-L."/>
            <person name="Hsu J.-L."/>
            <person name="Lin Y.-F."/>
            <person name="Huang M.-D."/>
            <person name="Li C.-Y."/>
            <person name="Huang L."/>
            <person name="Wang Z.-W."/>
            <person name="Zhao X."/>
            <person name="Zhong W.-Y."/>
            <person name="Peng D.-H."/>
            <person name="Ahmad S."/>
            <person name="Lan S."/>
            <person name="Zhang J.-S."/>
            <person name="Tsai W.-C."/>
            <person name="Van De Peer Y."/>
            <person name="Liu Z.-J."/>
        </authorList>
    </citation>
    <scope>NUCLEOTIDE SEQUENCE</scope>
    <source>
        <strain evidence="1">CP</strain>
        <tissue evidence="1">Leaves</tissue>
    </source>
</reference>
<sequence length="169" mass="18884">MVLKRTGHDIKLYLDAMRSVEDRARACYEGGAHGMGGEEFAEMLVLDGCFVLELFRGAAVEGFKELGYSRNDPVFAVRGTMHSIQRHMIMLENQLPLFVLDLLLGLQIGDPDQTGVVARLALRFFDPLTPSDEPIKMMKPDDRSSRHNLGSIGAFDPLCDQKVLIQDMD</sequence>
<dbReference type="AlphaFoldDB" id="A0AAV9EUC8"/>
<proteinExistence type="predicted"/>
<organism evidence="1 2">
    <name type="scientific">Acorus calamus</name>
    <name type="common">Sweet flag</name>
    <dbReference type="NCBI Taxonomy" id="4465"/>
    <lineage>
        <taxon>Eukaryota</taxon>
        <taxon>Viridiplantae</taxon>
        <taxon>Streptophyta</taxon>
        <taxon>Embryophyta</taxon>
        <taxon>Tracheophyta</taxon>
        <taxon>Spermatophyta</taxon>
        <taxon>Magnoliopsida</taxon>
        <taxon>Liliopsida</taxon>
        <taxon>Acoraceae</taxon>
        <taxon>Acorus</taxon>
    </lineage>
</organism>
<evidence type="ECO:0000313" key="2">
    <source>
        <dbReference type="Proteomes" id="UP001180020"/>
    </source>
</evidence>